<evidence type="ECO:0000313" key="2">
    <source>
        <dbReference type="EMBL" id="KAJ7032379.1"/>
    </source>
</evidence>
<gene>
    <name evidence="2" type="ORF">C8F04DRAFT_918446</name>
</gene>
<proteinExistence type="predicted"/>
<evidence type="ECO:0000313" key="3">
    <source>
        <dbReference type="Proteomes" id="UP001218188"/>
    </source>
</evidence>
<comment type="caution">
    <text evidence="2">The sequence shown here is derived from an EMBL/GenBank/DDBJ whole genome shotgun (WGS) entry which is preliminary data.</text>
</comment>
<dbReference type="EMBL" id="JARJCM010000073">
    <property type="protein sequence ID" value="KAJ7032379.1"/>
    <property type="molecule type" value="Genomic_DNA"/>
</dbReference>
<evidence type="ECO:0000256" key="1">
    <source>
        <dbReference type="SAM" id="Phobius"/>
    </source>
</evidence>
<sequence>INNCRTLFDIVWGCLITTFTCTWLALHQNVPDPKLGSFSLLLRKLRMMLVMIIAPEFIMQFAARQLVSALLISK</sequence>
<protein>
    <submittedName>
        <fullName evidence="2">Uncharacterized protein</fullName>
    </submittedName>
</protein>
<keyword evidence="3" id="KW-1185">Reference proteome</keyword>
<organism evidence="2 3">
    <name type="scientific">Mycena alexandri</name>
    <dbReference type="NCBI Taxonomy" id="1745969"/>
    <lineage>
        <taxon>Eukaryota</taxon>
        <taxon>Fungi</taxon>
        <taxon>Dikarya</taxon>
        <taxon>Basidiomycota</taxon>
        <taxon>Agaricomycotina</taxon>
        <taxon>Agaricomycetes</taxon>
        <taxon>Agaricomycetidae</taxon>
        <taxon>Agaricales</taxon>
        <taxon>Marasmiineae</taxon>
        <taxon>Mycenaceae</taxon>
        <taxon>Mycena</taxon>
    </lineage>
</organism>
<accession>A0AAD6X509</accession>
<keyword evidence="1" id="KW-0472">Membrane</keyword>
<reference evidence="2" key="1">
    <citation type="submission" date="2023-03" db="EMBL/GenBank/DDBJ databases">
        <title>Massive genome expansion in bonnet fungi (Mycena s.s.) driven by repeated elements and novel gene families across ecological guilds.</title>
        <authorList>
            <consortium name="Lawrence Berkeley National Laboratory"/>
            <person name="Harder C.B."/>
            <person name="Miyauchi S."/>
            <person name="Viragh M."/>
            <person name="Kuo A."/>
            <person name="Thoen E."/>
            <person name="Andreopoulos B."/>
            <person name="Lu D."/>
            <person name="Skrede I."/>
            <person name="Drula E."/>
            <person name="Henrissat B."/>
            <person name="Morin E."/>
            <person name="Kohler A."/>
            <person name="Barry K."/>
            <person name="LaButti K."/>
            <person name="Morin E."/>
            <person name="Salamov A."/>
            <person name="Lipzen A."/>
            <person name="Mereny Z."/>
            <person name="Hegedus B."/>
            <person name="Baldrian P."/>
            <person name="Stursova M."/>
            <person name="Weitz H."/>
            <person name="Taylor A."/>
            <person name="Grigoriev I.V."/>
            <person name="Nagy L.G."/>
            <person name="Martin F."/>
            <person name="Kauserud H."/>
        </authorList>
    </citation>
    <scope>NUCLEOTIDE SEQUENCE</scope>
    <source>
        <strain evidence="2">CBHHK200</strain>
    </source>
</reference>
<dbReference type="PANTHER" id="PTHR35043:SF8">
    <property type="entry name" value="DUF4220 DOMAIN-CONTAINING PROTEIN"/>
    <property type="match status" value="1"/>
</dbReference>
<keyword evidence="1" id="KW-0812">Transmembrane</keyword>
<feature type="transmembrane region" description="Helical" evidence="1">
    <location>
        <begin position="7"/>
        <end position="26"/>
    </location>
</feature>
<feature type="transmembrane region" description="Helical" evidence="1">
    <location>
        <begin position="46"/>
        <end position="72"/>
    </location>
</feature>
<dbReference type="AlphaFoldDB" id="A0AAD6X509"/>
<dbReference type="Proteomes" id="UP001218188">
    <property type="component" value="Unassembled WGS sequence"/>
</dbReference>
<keyword evidence="1" id="KW-1133">Transmembrane helix</keyword>
<feature type="non-terminal residue" evidence="2">
    <location>
        <position position="74"/>
    </location>
</feature>
<dbReference type="PANTHER" id="PTHR35043">
    <property type="entry name" value="TRANSCRIPTION FACTOR DOMAIN-CONTAINING PROTEIN"/>
    <property type="match status" value="1"/>
</dbReference>
<feature type="non-terminal residue" evidence="2">
    <location>
        <position position="1"/>
    </location>
</feature>
<name>A0AAD6X509_9AGAR</name>